<dbReference type="InterPro" id="IPR018392">
    <property type="entry name" value="LysM"/>
</dbReference>
<feature type="compositionally biased region" description="Pro residues" evidence="2">
    <location>
        <begin position="189"/>
        <end position="205"/>
    </location>
</feature>
<dbReference type="Gene3D" id="2.70.70.10">
    <property type="entry name" value="Glucose Permease (Domain IIA)"/>
    <property type="match status" value="1"/>
</dbReference>
<dbReference type="CDD" id="cd12797">
    <property type="entry name" value="M23_peptidase"/>
    <property type="match status" value="1"/>
</dbReference>
<evidence type="ECO:0000256" key="2">
    <source>
        <dbReference type="SAM" id="MobiDB-lite"/>
    </source>
</evidence>
<dbReference type="EMBL" id="JACGXL010000005">
    <property type="protein sequence ID" value="MBA8888824.1"/>
    <property type="molecule type" value="Genomic_DNA"/>
</dbReference>
<reference evidence="4 5" key="1">
    <citation type="submission" date="2020-07" db="EMBL/GenBank/DDBJ databases">
        <title>Genomic Encyclopedia of Type Strains, Phase IV (KMG-V): Genome sequencing to study the core and pangenomes of soil and plant-associated prokaryotes.</title>
        <authorList>
            <person name="Whitman W."/>
        </authorList>
    </citation>
    <scope>NUCLEOTIDE SEQUENCE [LARGE SCALE GENOMIC DNA]</scope>
    <source>
        <strain evidence="4 5">RH2WT43</strain>
    </source>
</reference>
<comment type="similarity">
    <text evidence="1">Belongs to the E.coli NlpD/Haemophilus LppB family.</text>
</comment>
<accession>A0A839F9L0</accession>
<dbReference type="SUPFAM" id="SSF54106">
    <property type="entry name" value="LysM domain"/>
    <property type="match status" value="1"/>
</dbReference>
<feature type="compositionally biased region" description="Basic and acidic residues" evidence="2">
    <location>
        <begin position="14"/>
        <end position="29"/>
    </location>
</feature>
<dbReference type="Pfam" id="PF01551">
    <property type="entry name" value="Peptidase_M23"/>
    <property type="match status" value="1"/>
</dbReference>
<organism evidence="4 5">
    <name type="scientific">Dokdonella fugitiva</name>
    <dbReference type="NCBI Taxonomy" id="328517"/>
    <lineage>
        <taxon>Bacteria</taxon>
        <taxon>Pseudomonadati</taxon>
        <taxon>Pseudomonadota</taxon>
        <taxon>Gammaproteobacteria</taxon>
        <taxon>Lysobacterales</taxon>
        <taxon>Rhodanobacteraceae</taxon>
        <taxon>Dokdonella</taxon>
    </lineage>
</organism>
<dbReference type="Pfam" id="PF01476">
    <property type="entry name" value="LysM"/>
    <property type="match status" value="1"/>
</dbReference>
<dbReference type="InterPro" id="IPR050570">
    <property type="entry name" value="Cell_wall_metabolism_enzyme"/>
</dbReference>
<feature type="region of interest" description="Disordered" evidence="2">
    <location>
        <begin position="1"/>
        <end position="36"/>
    </location>
</feature>
<dbReference type="SUPFAM" id="SSF51261">
    <property type="entry name" value="Duplicated hybrid motif"/>
    <property type="match status" value="1"/>
</dbReference>
<dbReference type="PROSITE" id="PS51782">
    <property type="entry name" value="LYSM"/>
    <property type="match status" value="1"/>
</dbReference>
<feature type="compositionally biased region" description="Low complexity" evidence="2">
    <location>
        <begin position="96"/>
        <end position="154"/>
    </location>
</feature>
<proteinExistence type="inferred from homology"/>
<dbReference type="Gene3D" id="3.10.350.10">
    <property type="entry name" value="LysM domain"/>
    <property type="match status" value="1"/>
</dbReference>
<evidence type="ECO:0000256" key="1">
    <source>
        <dbReference type="ARBA" id="ARBA00038420"/>
    </source>
</evidence>
<evidence type="ECO:0000259" key="3">
    <source>
        <dbReference type="PROSITE" id="PS51782"/>
    </source>
</evidence>
<dbReference type="SMART" id="SM00257">
    <property type="entry name" value="LysM"/>
    <property type="match status" value="1"/>
</dbReference>
<keyword evidence="5" id="KW-1185">Reference proteome</keyword>
<dbReference type="InterPro" id="IPR016047">
    <property type="entry name" value="M23ase_b-sheet_dom"/>
</dbReference>
<dbReference type="RefSeq" id="WP_310735256.1">
    <property type="nucleotide sequence ID" value="NZ_JACGXL010000005.1"/>
</dbReference>
<gene>
    <name evidence="4" type="ORF">FHW12_003060</name>
</gene>
<dbReference type="GO" id="GO:0009279">
    <property type="term" value="C:cell outer membrane"/>
    <property type="evidence" value="ECO:0007669"/>
    <property type="project" value="TreeGrafter"/>
</dbReference>
<dbReference type="InterPro" id="IPR036779">
    <property type="entry name" value="LysM_dom_sf"/>
</dbReference>
<feature type="region of interest" description="Disordered" evidence="2">
    <location>
        <begin position="304"/>
        <end position="332"/>
    </location>
</feature>
<dbReference type="PANTHER" id="PTHR21666:SF263">
    <property type="entry name" value="MUREIN HYDROLASE ACTIVATOR NLPD"/>
    <property type="match status" value="1"/>
</dbReference>
<dbReference type="CDD" id="cd00118">
    <property type="entry name" value="LysM"/>
    <property type="match status" value="1"/>
</dbReference>
<feature type="region of interest" description="Disordered" evidence="2">
    <location>
        <begin position="96"/>
        <end position="212"/>
    </location>
</feature>
<dbReference type="GO" id="GO:0004222">
    <property type="term" value="F:metalloendopeptidase activity"/>
    <property type="evidence" value="ECO:0007669"/>
    <property type="project" value="TreeGrafter"/>
</dbReference>
<feature type="domain" description="LysM" evidence="3">
    <location>
        <begin position="39"/>
        <end position="83"/>
    </location>
</feature>
<dbReference type="InterPro" id="IPR011055">
    <property type="entry name" value="Dup_hybrid_motif"/>
</dbReference>
<evidence type="ECO:0000313" key="5">
    <source>
        <dbReference type="Proteomes" id="UP000550401"/>
    </source>
</evidence>
<name>A0A839F9L0_9GAMM</name>
<dbReference type="AlphaFoldDB" id="A0A839F9L0"/>
<protein>
    <submittedName>
        <fullName evidence="4">Lipoprotein NlpD</fullName>
    </submittedName>
</protein>
<dbReference type="PANTHER" id="PTHR21666">
    <property type="entry name" value="PEPTIDASE-RELATED"/>
    <property type="match status" value="1"/>
</dbReference>
<sequence>MVVAGCASTGPAPVEDRSLGGPPPEREAVAAKPASAAGDTYRVQRGDTLYSIAFRHGVDYRELAEWNGIAAPYTIYVGQELRTSASRRVPLPVAGASAPARVTSAPTPRATAAAVAPKATNDAAKPGAFEPLAATPAPAPAAPVAATSASGVSPATPPAPPKNAPTTAPPASGASSTTPTPATAAAAPVPAPPAKPAAPPAPEPALPAGEVSWRWPADGPVVGSYAAGDPTRQGIDIAGKAGDPVRAAADGAVVYSGNGLIGYGELIIIKHSPSFLSAYGHNSKRLVKEGDRVKAGQVIAEMGSSSASRDSLHFEIRRNGKPANPVDFLPRR</sequence>
<comment type="caution">
    <text evidence="4">The sequence shown here is derived from an EMBL/GenBank/DDBJ whole genome shotgun (WGS) entry which is preliminary data.</text>
</comment>
<feature type="compositionally biased region" description="Low complexity" evidence="2">
    <location>
        <begin position="164"/>
        <end position="188"/>
    </location>
</feature>
<dbReference type="Proteomes" id="UP000550401">
    <property type="component" value="Unassembled WGS sequence"/>
</dbReference>
<evidence type="ECO:0000313" key="4">
    <source>
        <dbReference type="EMBL" id="MBA8888824.1"/>
    </source>
</evidence>
<dbReference type="GO" id="GO:0032153">
    <property type="term" value="C:cell division site"/>
    <property type="evidence" value="ECO:0007669"/>
    <property type="project" value="TreeGrafter"/>
</dbReference>
<keyword evidence="4" id="KW-0449">Lipoprotein</keyword>